<evidence type="ECO:0000256" key="1">
    <source>
        <dbReference type="SAM" id="MobiDB-lite"/>
    </source>
</evidence>
<feature type="region of interest" description="Disordered" evidence="1">
    <location>
        <begin position="1"/>
        <end position="35"/>
    </location>
</feature>
<comment type="caution">
    <text evidence="3">The sequence shown here is derived from an EMBL/GenBank/DDBJ whole genome shotgun (WGS) entry which is preliminary data.</text>
</comment>
<evidence type="ECO:0000313" key="4">
    <source>
        <dbReference type="Proteomes" id="UP000050424"/>
    </source>
</evidence>
<dbReference type="Proteomes" id="UP000050424">
    <property type="component" value="Unassembled WGS sequence"/>
</dbReference>
<dbReference type="InterPro" id="IPR003959">
    <property type="entry name" value="ATPase_AAA_core"/>
</dbReference>
<dbReference type="GO" id="GO:0005524">
    <property type="term" value="F:ATP binding"/>
    <property type="evidence" value="ECO:0007669"/>
    <property type="project" value="InterPro"/>
</dbReference>
<keyword evidence="4" id="KW-1185">Reference proteome</keyword>
<evidence type="ECO:0000259" key="2">
    <source>
        <dbReference type="SMART" id="SM00382"/>
    </source>
</evidence>
<dbReference type="SMART" id="SM00382">
    <property type="entry name" value="AAA"/>
    <property type="match status" value="1"/>
</dbReference>
<dbReference type="CDD" id="cd19481">
    <property type="entry name" value="RecA-like_protease"/>
    <property type="match status" value="1"/>
</dbReference>
<evidence type="ECO:0000313" key="3">
    <source>
        <dbReference type="EMBL" id="KPM34603.1"/>
    </source>
</evidence>
<dbReference type="Pfam" id="PF23232">
    <property type="entry name" value="AAA_lid_13"/>
    <property type="match status" value="1"/>
</dbReference>
<gene>
    <name evidence="3" type="ORF">AK830_g11966</name>
</gene>
<dbReference type="SUPFAM" id="SSF52540">
    <property type="entry name" value="P-loop containing nucleoside triphosphate hydrolases"/>
    <property type="match status" value="1"/>
</dbReference>
<dbReference type="InterPro" id="IPR054289">
    <property type="entry name" value="DUF7025"/>
</dbReference>
<reference evidence="3 4" key="1">
    <citation type="submission" date="2015-09" db="EMBL/GenBank/DDBJ databases">
        <title>Draft genome of a European isolate of the apple canker pathogen Neonectria ditissima.</title>
        <authorList>
            <person name="Gomez-Cortecero A."/>
            <person name="Harrison R.J."/>
            <person name="Armitage A.D."/>
        </authorList>
    </citation>
    <scope>NUCLEOTIDE SEQUENCE [LARGE SCALE GENOMIC DNA]</scope>
    <source>
        <strain evidence="3 4">R09/05</strain>
    </source>
</reference>
<organism evidence="3 4">
    <name type="scientific">Neonectria ditissima</name>
    <dbReference type="NCBI Taxonomy" id="78410"/>
    <lineage>
        <taxon>Eukaryota</taxon>
        <taxon>Fungi</taxon>
        <taxon>Dikarya</taxon>
        <taxon>Ascomycota</taxon>
        <taxon>Pezizomycotina</taxon>
        <taxon>Sordariomycetes</taxon>
        <taxon>Hypocreomycetidae</taxon>
        <taxon>Hypocreales</taxon>
        <taxon>Nectriaceae</taxon>
        <taxon>Neonectria</taxon>
    </lineage>
</organism>
<dbReference type="Pfam" id="PF00004">
    <property type="entry name" value="AAA"/>
    <property type="match status" value="1"/>
</dbReference>
<dbReference type="EMBL" id="LKCW01000319">
    <property type="protein sequence ID" value="KPM34603.1"/>
    <property type="molecule type" value="Genomic_DNA"/>
</dbReference>
<dbReference type="PANTHER" id="PTHR46411:SF4">
    <property type="entry name" value="AAA+ ATPASE DOMAIN-CONTAINING PROTEIN"/>
    <property type="match status" value="1"/>
</dbReference>
<sequence length="741" mass="85148">MAAETETETHDAHVLLDQPNLEMGTETSDSQKPKEKAWVRYRVEHRHRTTNELIHQVDTEEFQVEHNASGQLHEPVFELVTTIRTRLVEAVSTGGDQVAAPAMRPPTYHINIYSVAVINAIRSVVKYYPSQDLTGDVLNINWPYPVLAHHYDELAEFGAECAKEGSDLCVKKRNAKEHIDLLLKFLDDHIMVDVRAEQERNKNGFVTFKHTWVPHKPGITIMASIRGETERAAQVVHSVTGGTFTDPPSEWTVNLWSLAYDGRYLGRTCQEIQIERYDGETSTNKEFLIADCDNLERHENKVDDEMIQSQLGYGKKYWELLRKQCQYYKGKSQEFPFNEVDSLVMADMKAYLEAQPWAKPNLMTTSDLRNWTTHCSCHVCKDRQAADEEKITSLFEDYNDISRDDEETELTAHQYLLCQQYIKTFVFGTRRWELLHVRHFQEPSFDEGMINNLVMHEGRKGLLKALSKSFARRNKREEVIPGDLWSADFVKGKGSGLIFLLHGKPGVGKTCTAECIAAFTRRPLMVLTPSDIGTMTNDVEMNLRKHFSTAKSWGAVLLIDEADVFMERRTSTDLQRNGLVAAFLRQLENYDGILFLTTNRIGSFDDAFISRIHVQLYYPEFTDSQRQQVWKTFIDKFAREKGGSMRLNIDAKEYIRGAEMRAVQWNGREIRNGKSFCTAVAVAEYDGEVDEDGKTIVTDSHFRAIVELSVDFKFYLDELHQGNESTRAQRLLERLDTFQGQ</sequence>
<dbReference type="GO" id="GO:0016887">
    <property type="term" value="F:ATP hydrolysis activity"/>
    <property type="evidence" value="ECO:0007669"/>
    <property type="project" value="InterPro"/>
</dbReference>
<dbReference type="Gene3D" id="3.40.50.300">
    <property type="entry name" value="P-loop containing nucleotide triphosphate hydrolases"/>
    <property type="match status" value="1"/>
</dbReference>
<dbReference type="PANTHER" id="PTHR46411">
    <property type="entry name" value="FAMILY ATPASE, PUTATIVE-RELATED"/>
    <property type="match status" value="1"/>
</dbReference>
<proteinExistence type="predicted"/>
<name>A0A0P7B1N8_9HYPO</name>
<accession>A0A0P7B1N8</accession>
<dbReference type="InterPro" id="IPR056599">
    <property type="entry name" value="AAA_lid_fung"/>
</dbReference>
<dbReference type="STRING" id="78410.A0A0P7B1N8"/>
<feature type="domain" description="AAA+ ATPase" evidence="2">
    <location>
        <begin position="495"/>
        <end position="620"/>
    </location>
</feature>
<dbReference type="OrthoDB" id="10042665at2759"/>
<dbReference type="InterPro" id="IPR027417">
    <property type="entry name" value="P-loop_NTPase"/>
</dbReference>
<dbReference type="InterPro" id="IPR003593">
    <property type="entry name" value="AAA+_ATPase"/>
</dbReference>
<dbReference type="AlphaFoldDB" id="A0A0P7B1N8"/>
<dbReference type="Pfam" id="PF22942">
    <property type="entry name" value="DUF7025"/>
    <property type="match status" value="1"/>
</dbReference>
<protein>
    <recommendedName>
        <fullName evidence="2">AAA+ ATPase domain-containing protein</fullName>
    </recommendedName>
</protein>